<keyword evidence="6" id="KW-1185">Reference proteome</keyword>
<keyword evidence="1 5" id="KW-0808">Transferase</keyword>
<dbReference type="Proteomes" id="UP000253495">
    <property type="component" value="Unassembled WGS sequence"/>
</dbReference>
<evidence type="ECO:0000259" key="4">
    <source>
        <dbReference type="PROSITE" id="PS51186"/>
    </source>
</evidence>
<name>A0A368VUT3_9ACTN</name>
<evidence type="ECO:0000256" key="3">
    <source>
        <dbReference type="SAM" id="MobiDB-lite"/>
    </source>
</evidence>
<dbReference type="SUPFAM" id="SSF55729">
    <property type="entry name" value="Acyl-CoA N-acyltransferases (Nat)"/>
    <property type="match status" value="1"/>
</dbReference>
<protein>
    <submittedName>
        <fullName evidence="5">Acetyltransferase (GNAT) family protein</fullName>
    </submittedName>
</protein>
<gene>
    <name evidence="5" type="ORF">DFQ14_1037</name>
</gene>
<sequence length="111" mass="12488">MLGEDDGEPVGVAFATPARTEDRANPQPIPGVAHVSMLAVRPDRWGQGLGRTILEAVQMIAGERGFARAQLWTHESNRRARRLYERLGWRSSKRIGVDDNGEPIRHYTRDL</sequence>
<reference evidence="5 6" key="1">
    <citation type="submission" date="2018-07" db="EMBL/GenBank/DDBJ databases">
        <title>Genomic Encyclopedia of Type Strains, Phase III (KMG-III): the genomes of soil and plant-associated and newly described type strains.</title>
        <authorList>
            <person name="Whitman W."/>
        </authorList>
    </citation>
    <scope>NUCLEOTIDE SEQUENCE [LARGE SCALE GENOMIC DNA]</scope>
    <source>
        <strain evidence="5 6">CECT 8575</strain>
    </source>
</reference>
<dbReference type="PROSITE" id="PS51186">
    <property type="entry name" value="GNAT"/>
    <property type="match status" value="1"/>
</dbReference>
<proteinExistence type="predicted"/>
<evidence type="ECO:0000313" key="5">
    <source>
        <dbReference type="EMBL" id="RCW45046.1"/>
    </source>
</evidence>
<evidence type="ECO:0000256" key="2">
    <source>
        <dbReference type="ARBA" id="ARBA00023315"/>
    </source>
</evidence>
<feature type="domain" description="N-acetyltransferase" evidence="4">
    <location>
        <begin position="1"/>
        <end position="111"/>
    </location>
</feature>
<dbReference type="AlphaFoldDB" id="A0A368VUT3"/>
<evidence type="ECO:0000256" key="1">
    <source>
        <dbReference type="ARBA" id="ARBA00022679"/>
    </source>
</evidence>
<keyword evidence="2" id="KW-0012">Acyltransferase</keyword>
<dbReference type="Gene3D" id="3.40.630.30">
    <property type="match status" value="1"/>
</dbReference>
<dbReference type="GO" id="GO:0016747">
    <property type="term" value="F:acyltransferase activity, transferring groups other than amino-acyl groups"/>
    <property type="evidence" value="ECO:0007669"/>
    <property type="project" value="InterPro"/>
</dbReference>
<organism evidence="5 6">
    <name type="scientific">Halopolyspora algeriensis</name>
    <dbReference type="NCBI Taxonomy" id="1500506"/>
    <lineage>
        <taxon>Bacteria</taxon>
        <taxon>Bacillati</taxon>
        <taxon>Actinomycetota</taxon>
        <taxon>Actinomycetes</taxon>
        <taxon>Actinomycetes incertae sedis</taxon>
        <taxon>Halopolyspora</taxon>
    </lineage>
</organism>
<feature type="region of interest" description="Disordered" evidence="3">
    <location>
        <begin position="1"/>
        <end position="29"/>
    </location>
</feature>
<dbReference type="CDD" id="cd04301">
    <property type="entry name" value="NAT_SF"/>
    <property type="match status" value="1"/>
</dbReference>
<dbReference type="EMBL" id="QPJC01000003">
    <property type="protein sequence ID" value="RCW45046.1"/>
    <property type="molecule type" value="Genomic_DNA"/>
</dbReference>
<dbReference type="InterPro" id="IPR016181">
    <property type="entry name" value="Acyl_CoA_acyltransferase"/>
</dbReference>
<dbReference type="InterPro" id="IPR000182">
    <property type="entry name" value="GNAT_dom"/>
</dbReference>
<comment type="caution">
    <text evidence="5">The sequence shown here is derived from an EMBL/GenBank/DDBJ whole genome shotgun (WGS) entry which is preliminary data.</text>
</comment>
<dbReference type="InterPro" id="IPR050832">
    <property type="entry name" value="Bact_Acetyltransf"/>
</dbReference>
<dbReference type="Pfam" id="PF00583">
    <property type="entry name" value="Acetyltransf_1"/>
    <property type="match status" value="1"/>
</dbReference>
<dbReference type="PANTHER" id="PTHR43877">
    <property type="entry name" value="AMINOALKYLPHOSPHONATE N-ACETYLTRANSFERASE-RELATED-RELATED"/>
    <property type="match status" value="1"/>
</dbReference>
<accession>A0A368VUT3</accession>
<dbReference type="PANTHER" id="PTHR43877:SF2">
    <property type="entry name" value="AMINOALKYLPHOSPHONATE N-ACETYLTRANSFERASE-RELATED"/>
    <property type="match status" value="1"/>
</dbReference>
<evidence type="ECO:0000313" key="6">
    <source>
        <dbReference type="Proteomes" id="UP000253495"/>
    </source>
</evidence>